<dbReference type="PANTHER" id="PTHR12044:SF14">
    <property type="entry name" value="MEIOTIC DOUBLE-STRANDED BREAK FORMATION PROTEIN 1"/>
    <property type="match status" value="1"/>
</dbReference>
<organism evidence="1 2">
    <name type="scientific">Spodoptera frugiperda</name>
    <name type="common">Fall armyworm</name>
    <dbReference type="NCBI Taxonomy" id="7108"/>
    <lineage>
        <taxon>Eukaryota</taxon>
        <taxon>Metazoa</taxon>
        <taxon>Ecdysozoa</taxon>
        <taxon>Arthropoda</taxon>
        <taxon>Hexapoda</taxon>
        <taxon>Insecta</taxon>
        <taxon>Pterygota</taxon>
        <taxon>Neoptera</taxon>
        <taxon>Endopterygota</taxon>
        <taxon>Lepidoptera</taxon>
        <taxon>Glossata</taxon>
        <taxon>Ditrysia</taxon>
        <taxon>Noctuoidea</taxon>
        <taxon>Noctuidae</taxon>
        <taxon>Amphipyrinae</taxon>
        <taxon>Spodoptera</taxon>
    </lineage>
</organism>
<accession>A0A9R0D0F8</accession>
<evidence type="ECO:0000313" key="2">
    <source>
        <dbReference type="RefSeq" id="XP_035435781.2"/>
    </source>
</evidence>
<dbReference type="InterPro" id="IPR016024">
    <property type="entry name" value="ARM-type_fold"/>
</dbReference>
<proteinExistence type="predicted"/>
<evidence type="ECO:0000313" key="1">
    <source>
        <dbReference type="Proteomes" id="UP000829999"/>
    </source>
</evidence>
<dbReference type="InterPro" id="IPR052133">
    <property type="entry name" value="Immune_Signaling-Apoptosis_Reg"/>
</dbReference>
<sequence>MYSLVNTNFNRTYNPSGRQNALSDIKKLLTSRDTTAQNKACGYLIEVISRYNKNSNEGARMVEYLLDNDITVFLCEATSNLDFTLFRSILSCLRLLWRSHQFFADEHAAHAMTAVLRALAHYAGSGSKPPVDACLHFLCDLLNGVSANKTTPPLSHQSAYSAVQLLACLNALATHISTNPNTILSSALVLHALISYQPENLTINTNTASALLEVLKKWFSLLMGTLNHSMLVGDNGISGMFYVVICQIGLDVFGLIKLVGRDRKADFVQTILSDDHEINALRQCAGHLGEAVRLVVAELISFTKEHQNQISTEEYNVFLKLLLIFFYDNRNNEYLIDFCDLLFSKGYLMMLPQVQINRNDVSVRKVSTLVLGEMLKVLAEKYLNVNDVQNSDTCAKDIHMGLVELQYGIEKPHRIGSQLQKNQPYSLLIYIYFYCQSSENPEEATAPLLPYLVEHILKLPKSFKPPAYIIKALWLVFAMSTISNGSLESLGERVYLEKATDRLIAMLYPDPSVYYTHNPAILLWAFTSQRISHCVRLHVLSQWFKSEDSLPADLTTQPIVWELLLNILIQCNDKTIVANCMEALHVCLEDGDDDSRQDFAGLIWSMLPNVLSKVLIDTEYQIDTNICHFLDLATTLPPLEIDQIVCLKTAVLITAIFSKNLPEHCEESTKHHYEYVCLKLGLYLLSLANSQNDNRVLLTYTNRVGFLQSVLAAADSTNENVACAALQLLSYVIHYFTKNNYQPKSVLQIQTHLIIKTLKRDSTSERGASLLQLVYMVLNTGASSPLALAYSVEEQPTVNMQCNALRALMLRIQLMLCCRDSKNQSTAGWKTLSSIFKHAIVTKNDTKLIATLTSQPWTHTLIQFQLTQDLTPEFLTFTQNWLTLLKITIKKCQEMNKMQLCKQSLVIKTMVLMKKNLVIEGALKEMSEKVLVIVDDILEDAKVKY</sequence>
<dbReference type="Proteomes" id="UP000829999">
    <property type="component" value="Chromosome 7"/>
</dbReference>
<dbReference type="AlphaFoldDB" id="A0A9R0D0F8"/>
<dbReference type="GeneID" id="118266431"/>
<dbReference type="PANTHER" id="PTHR12044">
    <property type="entry name" value="BCL2 INTERACTING MEDIATOR OF CELL DEATH"/>
    <property type="match status" value="1"/>
</dbReference>
<reference evidence="2" key="1">
    <citation type="submission" date="2025-08" db="UniProtKB">
        <authorList>
            <consortium name="RefSeq"/>
        </authorList>
    </citation>
    <scope>IDENTIFICATION</scope>
    <source>
        <tissue evidence="2">Whole larval tissue</tissue>
    </source>
</reference>
<keyword evidence="1" id="KW-1185">Reference proteome</keyword>
<gene>
    <name evidence="2" type="primary">LOC118266431</name>
</gene>
<name>A0A9R0D0F8_SPOFR</name>
<dbReference type="GO" id="GO:0007127">
    <property type="term" value="P:meiosis I"/>
    <property type="evidence" value="ECO:0007669"/>
    <property type="project" value="TreeGrafter"/>
</dbReference>
<dbReference type="OrthoDB" id="7449659at2759"/>
<dbReference type="RefSeq" id="XP_035435781.2">
    <property type="nucleotide sequence ID" value="XM_035579888.2"/>
</dbReference>
<protein>
    <submittedName>
        <fullName evidence="2">Uncharacterized protein LOC118266431</fullName>
    </submittedName>
</protein>
<dbReference type="SUPFAM" id="SSF48371">
    <property type="entry name" value="ARM repeat"/>
    <property type="match status" value="1"/>
</dbReference>